<dbReference type="InterPro" id="IPR021858">
    <property type="entry name" value="Fun_TF"/>
</dbReference>
<keyword evidence="2" id="KW-0539">Nucleus</keyword>
<dbReference type="EMBL" id="LN679101">
    <property type="protein sequence ID" value="CEL55084.1"/>
    <property type="molecule type" value="Genomic_DNA"/>
</dbReference>
<evidence type="ECO:0000256" key="2">
    <source>
        <dbReference type="ARBA" id="ARBA00023242"/>
    </source>
</evidence>
<evidence type="ECO:0000313" key="6">
    <source>
        <dbReference type="Proteomes" id="UP000059188"/>
    </source>
</evidence>
<evidence type="ECO:0000313" key="5">
    <source>
        <dbReference type="EMBL" id="CEL55084.1"/>
    </source>
</evidence>
<keyword evidence="6" id="KW-1185">Reference proteome</keyword>
<dbReference type="GO" id="GO:0045944">
    <property type="term" value="P:positive regulation of transcription by RNA polymerase II"/>
    <property type="evidence" value="ECO:0007669"/>
    <property type="project" value="TreeGrafter"/>
</dbReference>
<dbReference type="InterPro" id="IPR001138">
    <property type="entry name" value="Zn2Cys6_DnaBD"/>
</dbReference>
<dbReference type="Pfam" id="PF11951">
    <property type="entry name" value="Fungal_trans_2"/>
    <property type="match status" value="1"/>
</dbReference>
<dbReference type="AlphaFoldDB" id="A0A0B7FDY8"/>
<dbReference type="PANTHER" id="PTHR37534">
    <property type="entry name" value="TRANSCRIPTIONAL ACTIVATOR PROTEIN UGA3"/>
    <property type="match status" value="1"/>
</dbReference>
<feature type="compositionally biased region" description="Polar residues" evidence="3">
    <location>
        <begin position="106"/>
        <end position="116"/>
    </location>
</feature>
<dbReference type="InterPro" id="IPR036864">
    <property type="entry name" value="Zn2-C6_fun-type_DNA-bd_sf"/>
</dbReference>
<reference evidence="5 6" key="1">
    <citation type="submission" date="2014-11" db="EMBL/GenBank/DDBJ databases">
        <authorList>
            <person name="Wibberg Daniel"/>
        </authorList>
    </citation>
    <scope>NUCLEOTIDE SEQUENCE [LARGE SCALE GENOMIC DNA]</scope>
    <source>
        <strain evidence="5">Rhizoctonia solani AG1-IB 7/3/14</strain>
    </source>
</reference>
<proteinExistence type="predicted"/>
<gene>
    <name evidence="5" type="ORF">RSOLAG1IB_01092</name>
</gene>
<dbReference type="SUPFAM" id="SSF57701">
    <property type="entry name" value="Zn2/Cys6 DNA-binding domain"/>
    <property type="match status" value="1"/>
</dbReference>
<dbReference type="Proteomes" id="UP000059188">
    <property type="component" value="Unassembled WGS sequence"/>
</dbReference>
<accession>A0A0B7FDY8</accession>
<name>A0A0B7FDY8_THACB</name>
<dbReference type="GO" id="GO:0000976">
    <property type="term" value="F:transcription cis-regulatory region binding"/>
    <property type="evidence" value="ECO:0007669"/>
    <property type="project" value="TreeGrafter"/>
</dbReference>
<evidence type="ECO:0000256" key="1">
    <source>
        <dbReference type="ARBA" id="ARBA00004123"/>
    </source>
</evidence>
<dbReference type="Pfam" id="PF00172">
    <property type="entry name" value="Zn_clus"/>
    <property type="match status" value="1"/>
</dbReference>
<dbReference type="GO" id="GO:0000981">
    <property type="term" value="F:DNA-binding transcription factor activity, RNA polymerase II-specific"/>
    <property type="evidence" value="ECO:0007669"/>
    <property type="project" value="InterPro"/>
</dbReference>
<dbReference type="GO" id="GO:0005634">
    <property type="term" value="C:nucleus"/>
    <property type="evidence" value="ECO:0007669"/>
    <property type="project" value="UniProtKB-SubCell"/>
</dbReference>
<dbReference type="OrthoDB" id="5419315at2759"/>
<feature type="domain" description="Zn(2)-C6 fungal-type" evidence="4">
    <location>
        <begin position="15"/>
        <end position="40"/>
    </location>
</feature>
<dbReference type="PANTHER" id="PTHR37534:SF7">
    <property type="entry name" value="TRANSCRIPTIONAL ACTIVATOR PROTEIN UGA3"/>
    <property type="match status" value="1"/>
</dbReference>
<protein>
    <recommendedName>
        <fullName evidence="4">Zn(2)-C6 fungal-type domain-containing protein</fullName>
    </recommendedName>
</protein>
<evidence type="ECO:0000256" key="3">
    <source>
        <dbReference type="SAM" id="MobiDB-lite"/>
    </source>
</evidence>
<sequence>MSGTMADKGEILWHRRKKCDEKSPICSRCGKSGSECAWPRQISPPLVSAFEIHLDSQLDAPTSTALTLETDISDTSGLDLAYGNNHRQTGSLFALGITSPTVDANLNGSNAAQGPRSTPLAGPDEGESSRIISMELQSTSLRDRGPLKLLHSKHLTLKDWEYSQDFAPRIIWPPKDLEDDRCFDPENVMPTIQSSIDSLTRTVVIEPVFQEMLNFYPTYLSRIFYDYAMYSESIVGWMLQRFRLSDSAKYGMLATAVLFRVNYEKSPLTSTLRDHANELHTLACRQILLDLGDSKMSLRAKLAGLIEVINYEYYSNTLSRYHPHVLQAASIVRKITGSDTLDLLNLSGKHTFDLRCFAWCDILNSMATSRPTNLKYVSDIEKAQVLDSGDVHANPDRGVEWIYGCPDILTVLLARTTALKNSQVPKDEKLRHGVRLEQLMLNWQFRPIHAKASVMKVARVGVQELWRHTAVLYVHQSIFRSNPIHPTVKNSVRNIVRIASTLKSGVNPDCFLSVPYFIAGAFAISQKDRYFLRSRILSSGNEYLLRDLASSLDDLWIESDATGRFTTWSDKDPPTIIF</sequence>
<evidence type="ECO:0000259" key="4">
    <source>
        <dbReference type="Pfam" id="PF00172"/>
    </source>
</evidence>
<comment type="subcellular location">
    <subcellularLocation>
        <location evidence="1">Nucleus</location>
    </subcellularLocation>
</comment>
<feature type="region of interest" description="Disordered" evidence="3">
    <location>
        <begin position="106"/>
        <end position="126"/>
    </location>
</feature>
<dbReference type="CDD" id="cd00067">
    <property type="entry name" value="GAL4"/>
    <property type="match status" value="1"/>
</dbReference>
<dbReference type="GO" id="GO:0008270">
    <property type="term" value="F:zinc ion binding"/>
    <property type="evidence" value="ECO:0007669"/>
    <property type="project" value="InterPro"/>
</dbReference>
<dbReference type="Gene3D" id="4.10.240.10">
    <property type="entry name" value="Zn(2)-C6 fungal-type DNA-binding domain"/>
    <property type="match status" value="1"/>
</dbReference>
<organism evidence="5 6">
    <name type="scientific">Thanatephorus cucumeris (strain AG1-IB / isolate 7/3/14)</name>
    <name type="common">Lettuce bottom rot fungus</name>
    <name type="synonym">Rhizoctonia solani</name>
    <dbReference type="NCBI Taxonomy" id="1108050"/>
    <lineage>
        <taxon>Eukaryota</taxon>
        <taxon>Fungi</taxon>
        <taxon>Dikarya</taxon>
        <taxon>Basidiomycota</taxon>
        <taxon>Agaricomycotina</taxon>
        <taxon>Agaricomycetes</taxon>
        <taxon>Cantharellales</taxon>
        <taxon>Ceratobasidiaceae</taxon>
        <taxon>Rhizoctonia</taxon>
        <taxon>Rhizoctonia solani AG-1</taxon>
    </lineage>
</organism>